<dbReference type="CDD" id="cd00075">
    <property type="entry name" value="HATPase"/>
    <property type="match status" value="1"/>
</dbReference>
<comment type="catalytic activity">
    <reaction evidence="1">
        <text>ATP + protein L-histidine = ADP + protein N-phospho-L-histidine.</text>
        <dbReference type="EC" id="2.7.13.3"/>
    </reaction>
</comment>
<dbReference type="InterPro" id="IPR036890">
    <property type="entry name" value="HATPase_C_sf"/>
</dbReference>
<feature type="domain" description="Histidine kinase" evidence="13">
    <location>
        <begin position="303"/>
        <end position="517"/>
    </location>
</feature>
<comment type="cofactor">
    <cofactor evidence="2">
        <name>a divalent metal cation</name>
        <dbReference type="ChEBI" id="CHEBI:60240"/>
    </cofactor>
</comment>
<evidence type="ECO:0000256" key="12">
    <source>
        <dbReference type="SAM" id="Phobius"/>
    </source>
</evidence>
<dbReference type="SUPFAM" id="SSF55874">
    <property type="entry name" value="ATPase domain of HSP90 chaperone/DNA topoisomerase II/histidine kinase"/>
    <property type="match status" value="1"/>
</dbReference>
<keyword evidence="9 12" id="KW-1133">Transmembrane helix</keyword>
<sequence>MFSSPPTDRPFARAARWRSPAGWSLRARLVALMIALLAVLGLIVGATSEIYLHNTLYSQVDTRLDEASNRAFGHGGPNGAFIFVQEPPPGAQSGSVYLWLTGSSTGDPVVVGGGIVQYQPDAEDGAGRDADGGGFKPRNTFQQLPADVTAALSSVTPGTGNTDLDLGNDLGDYRVTAVARDGVVLVSALSLADTQATLLKVTSVTGVAVLLALVVAGWAGAVIVRRNLRPLERVAGTATRVSELRLDRGEVDLAAQRVPPEDTDARTEVGQVGAALNRMLDHVGNALEARHNSEMQVRQFVADASHELRTPLAAIRGYAELSRRSRRPVPDEVSHVLRRVESEAQRMTTLVEDLLLLARLDAGRPLAHDPVDLSMLVVDTVSDAHAAGPGHDWQLDLPEEPVLVRGDQLRLHQVLANLLANARTHTPEGTTVTVGVALSGRDALLRVTDTGPGIPPALQPHIFERFARGDSSRSRVAGSTGLGLSIVSAVVAAHGGTVWVDSRPGRTEFTVRLPLAPADGQAPPTSQPEADAVHQHVAQIVQ</sequence>
<dbReference type="SUPFAM" id="SSF47384">
    <property type="entry name" value="Homodimeric domain of signal transducing histidine kinase"/>
    <property type="match status" value="1"/>
</dbReference>
<dbReference type="Pfam" id="PF00512">
    <property type="entry name" value="HisKA"/>
    <property type="match status" value="1"/>
</dbReference>
<accession>A0A8J3FPX4</accession>
<dbReference type="InterPro" id="IPR005467">
    <property type="entry name" value="His_kinase_dom"/>
</dbReference>
<dbReference type="InterPro" id="IPR036097">
    <property type="entry name" value="HisK_dim/P_sf"/>
</dbReference>
<dbReference type="Gene3D" id="1.10.287.130">
    <property type="match status" value="1"/>
</dbReference>
<reference evidence="15" key="1">
    <citation type="journal article" date="2014" name="Int. J. Syst. Evol. Microbiol.">
        <title>Complete genome sequence of Corynebacterium casei LMG S-19264T (=DSM 44701T), isolated from a smear-ripened cheese.</title>
        <authorList>
            <consortium name="US DOE Joint Genome Institute (JGI-PGF)"/>
            <person name="Walter F."/>
            <person name="Albersmeier A."/>
            <person name="Kalinowski J."/>
            <person name="Ruckert C."/>
        </authorList>
    </citation>
    <scope>NUCLEOTIDE SEQUENCE</scope>
    <source>
        <strain evidence="15">CGMCC 4.7299</strain>
    </source>
</reference>
<evidence type="ECO:0000256" key="8">
    <source>
        <dbReference type="ARBA" id="ARBA00022777"/>
    </source>
</evidence>
<keyword evidence="10" id="KW-0902">Two-component regulatory system</keyword>
<evidence type="ECO:0000259" key="14">
    <source>
        <dbReference type="PROSITE" id="PS50885"/>
    </source>
</evidence>
<dbReference type="Gene3D" id="6.10.340.10">
    <property type="match status" value="1"/>
</dbReference>
<dbReference type="PROSITE" id="PS50885">
    <property type="entry name" value="HAMP"/>
    <property type="match status" value="1"/>
</dbReference>
<dbReference type="GO" id="GO:0005509">
    <property type="term" value="F:calcium ion binding"/>
    <property type="evidence" value="ECO:0007669"/>
    <property type="project" value="UniProtKB-ARBA"/>
</dbReference>
<dbReference type="FunFam" id="3.30.565.10:FF:000006">
    <property type="entry name" value="Sensor histidine kinase WalK"/>
    <property type="match status" value="1"/>
</dbReference>
<evidence type="ECO:0000256" key="2">
    <source>
        <dbReference type="ARBA" id="ARBA00001968"/>
    </source>
</evidence>
<feature type="transmembrane region" description="Helical" evidence="12">
    <location>
        <begin position="204"/>
        <end position="224"/>
    </location>
</feature>
<dbReference type="PRINTS" id="PR00344">
    <property type="entry name" value="BCTRLSENSOR"/>
</dbReference>
<dbReference type="InterPro" id="IPR003594">
    <property type="entry name" value="HATPase_dom"/>
</dbReference>
<dbReference type="InterPro" id="IPR003660">
    <property type="entry name" value="HAMP_dom"/>
</dbReference>
<protein>
    <recommendedName>
        <fullName evidence="4">histidine kinase</fullName>
        <ecNumber evidence="4">2.7.13.3</ecNumber>
    </recommendedName>
</protein>
<keyword evidence="6" id="KW-0808">Transferase</keyword>
<dbReference type="SMART" id="SM00388">
    <property type="entry name" value="HisKA"/>
    <property type="match status" value="1"/>
</dbReference>
<comment type="caution">
    <text evidence="15">The sequence shown here is derived from an EMBL/GenBank/DDBJ whole genome shotgun (WGS) entry which is preliminary data.</text>
</comment>
<dbReference type="InterPro" id="IPR004358">
    <property type="entry name" value="Sig_transdc_His_kin-like_C"/>
</dbReference>
<evidence type="ECO:0000256" key="3">
    <source>
        <dbReference type="ARBA" id="ARBA00004236"/>
    </source>
</evidence>
<dbReference type="InterPro" id="IPR050428">
    <property type="entry name" value="TCS_sensor_his_kinase"/>
</dbReference>
<dbReference type="CDD" id="cd00082">
    <property type="entry name" value="HisKA"/>
    <property type="match status" value="1"/>
</dbReference>
<evidence type="ECO:0000256" key="9">
    <source>
        <dbReference type="ARBA" id="ARBA00022989"/>
    </source>
</evidence>
<evidence type="ECO:0000256" key="4">
    <source>
        <dbReference type="ARBA" id="ARBA00012438"/>
    </source>
</evidence>
<keyword evidence="11 12" id="KW-0472">Membrane</keyword>
<dbReference type="AlphaFoldDB" id="A0A8J3FPX4"/>
<dbReference type="CDD" id="cd06225">
    <property type="entry name" value="HAMP"/>
    <property type="match status" value="1"/>
</dbReference>
<evidence type="ECO:0000256" key="1">
    <source>
        <dbReference type="ARBA" id="ARBA00000085"/>
    </source>
</evidence>
<proteinExistence type="predicted"/>
<comment type="subcellular location">
    <subcellularLocation>
        <location evidence="3">Cell membrane</location>
    </subcellularLocation>
</comment>
<dbReference type="SMART" id="SM00387">
    <property type="entry name" value="HATPase_c"/>
    <property type="match status" value="1"/>
</dbReference>
<dbReference type="GO" id="GO:0005886">
    <property type="term" value="C:plasma membrane"/>
    <property type="evidence" value="ECO:0007669"/>
    <property type="project" value="UniProtKB-SubCell"/>
</dbReference>
<dbReference type="RefSeq" id="WP_189080079.1">
    <property type="nucleotide sequence ID" value="NZ_BMMX01000013.1"/>
</dbReference>
<evidence type="ECO:0000256" key="7">
    <source>
        <dbReference type="ARBA" id="ARBA00022692"/>
    </source>
</evidence>
<dbReference type="EMBL" id="BMMX01000013">
    <property type="protein sequence ID" value="GGK96133.1"/>
    <property type="molecule type" value="Genomic_DNA"/>
</dbReference>
<evidence type="ECO:0000256" key="10">
    <source>
        <dbReference type="ARBA" id="ARBA00023012"/>
    </source>
</evidence>
<dbReference type="Gene3D" id="3.30.565.10">
    <property type="entry name" value="Histidine kinase-like ATPase, C-terminal domain"/>
    <property type="match status" value="1"/>
</dbReference>
<keyword evidence="5" id="KW-0597">Phosphoprotein</keyword>
<evidence type="ECO:0000313" key="15">
    <source>
        <dbReference type="EMBL" id="GGK96133.1"/>
    </source>
</evidence>
<dbReference type="GO" id="GO:0000155">
    <property type="term" value="F:phosphorelay sensor kinase activity"/>
    <property type="evidence" value="ECO:0007669"/>
    <property type="project" value="InterPro"/>
</dbReference>
<dbReference type="InterPro" id="IPR003661">
    <property type="entry name" value="HisK_dim/P_dom"/>
</dbReference>
<dbReference type="PANTHER" id="PTHR45436:SF5">
    <property type="entry name" value="SENSOR HISTIDINE KINASE TRCS"/>
    <property type="match status" value="1"/>
</dbReference>
<name>A0A8J3FPX4_9ACTN</name>
<keyword evidence="16" id="KW-1185">Reference proteome</keyword>
<evidence type="ECO:0000259" key="13">
    <source>
        <dbReference type="PROSITE" id="PS50109"/>
    </source>
</evidence>
<dbReference type="Proteomes" id="UP000656042">
    <property type="component" value="Unassembled WGS sequence"/>
</dbReference>
<feature type="domain" description="HAMP" evidence="14">
    <location>
        <begin position="225"/>
        <end position="288"/>
    </location>
</feature>
<dbReference type="SMART" id="SM00304">
    <property type="entry name" value="HAMP"/>
    <property type="match status" value="1"/>
</dbReference>
<dbReference type="PANTHER" id="PTHR45436">
    <property type="entry name" value="SENSOR HISTIDINE KINASE YKOH"/>
    <property type="match status" value="1"/>
</dbReference>
<keyword evidence="8 15" id="KW-0418">Kinase</keyword>
<evidence type="ECO:0000256" key="6">
    <source>
        <dbReference type="ARBA" id="ARBA00022679"/>
    </source>
</evidence>
<evidence type="ECO:0000256" key="11">
    <source>
        <dbReference type="ARBA" id="ARBA00023136"/>
    </source>
</evidence>
<dbReference type="EC" id="2.7.13.3" evidence="4"/>
<dbReference type="Pfam" id="PF02518">
    <property type="entry name" value="HATPase_c"/>
    <property type="match status" value="1"/>
</dbReference>
<keyword evidence="7 12" id="KW-0812">Transmembrane</keyword>
<dbReference type="FunFam" id="1.10.287.130:FF:000001">
    <property type="entry name" value="Two-component sensor histidine kinase"/>
    <property type="match status" value="1"/>
</dbReference>
<gene>
    <name evidence="15" type="ORF">GCM10012284_32930</name>
</gene>
<dbReference type="PROSITE" id="PS50109">
    <property type="entry name" value="HIS_KIN"/>
    <property type="match status" value="1"/>
</dbReference>
<reference evidence="15" key="2">
    <citation type="submission" date="2020-09" db="EMBL/GenBank/DDBJ databases">
        <authorList>
            <person name="Sun Q."/>
            <person name="Zhou Y."/>
        </authorList>
    </citation>
    <scope>NUCLEOTIDE SEQUENCE</scope>
    <source>
        <strain evidence="15">CGMCC 4.7299</strain>
    </source>
</reference>
<organism evidence="15 16">
    <name type="scientific">Mangrovihabitans endophyticus</name>
    <dbReference type="NCBI Taxonomy" id="1751298"/>
    <lineage>
        <taxon>Bacteria</taxon>
        <taxon>Bacillati</taxon>
        <taxon>Actinomycetota</taxon>
        <taxon>Actinomycetes</taxon>
        <taxon>Micromonosporales</taxon>
        <taxon>Micromonosporaceae</taxon>
        <taxon>Mangrovihabitans</taxon>
    </lineage>
</organism>
<evidence type="ECO:0000313" key="16">
    <source>
        <dbReference type="Proteomes" id="UP000656042"/>
    </source>
</evidence>
<evidence type="ECO:0000256" key="5">
    <source>
        <dbReference type="ARBA" id="ARBA00022553"/>
    </source>
</evidence>